<reference evidence="3" key="1">
    <citation type="submission" date="2023-02" db="EMBL/GenBank/DDBJ databases">
        <authorList>
            <person name="Palmer J.M."/>
        </authorList>
    </citation>
    <scope>NUCLEOTIDE SEQUENCE</scope>
    <source>
        <strain evidence="3">FW57</strain>
    </source>
</reference>
<dbReference type="SUPFAM" id="SSF82199">
    <property type="entry name" value="SET domain"/>
    <property type="match status" value="1"/>
</dbReference>
<dbReference type="Gene3D" id="2.170.270.10">
    <property type="entry name" value="SET domain"/>
    <property type="match status" value="1"/>
</dbReference>
<dbReference type="InterPro" id="IPR001214">
    <property type="entry name" value="SET_dom"/>
</dbReference>
<name>A0AAD4F7K9_9PEZI</name>
<dbReference type="GO" id="GO:0042054">
    <property type="term" value="F:histone methyltransferase activity"/>
    <property type="evidence" value="ECO:0007669"/>
    <property type="project" value="TreeGrafter"/>
</dbReference>
<protein>
    <recommendedName>
        <fullName evidence="2">SET domain-containing protein</fullName>
    </recommendedName>
</protein>
<evidence type="ECO:0000259" key="2">
    <source>
        <dbReference type="PROSITE" id="PS50280"/>
    </source>
</evidence>
<evidence type="ECO:0000313" key="3">
    <source>
        <dbReference type="EMBL" id="KAG7294110.1"/>
    </source>
</evidence>
<dbReference type="Pfam" id="PF00856">
    <property type="entry name" value="SET"/>
    <property type="match status" value="1"/>
</dbReference>
<feature type="region of interest" description="Disordered" evidence="1">
    <location>
        <begin position="62"/>
        <end position="122"/>
    </location>
</feature>
<dbReference type="InterPro" id="IPR046341">
    <property type="entry name" value="SET_dom_sf"/>
</dbReference>
<organism evidence="3 4">
    <name type="scientific">Staphylotrichum longicolle</name>
    <dbReference type="NCBI Taxonomy" id="669026"/>
    <lineage>
        <taxon>Eukaryota</taxon>
        <taxon>Fungi</taxon>
        <taxon>Dikarya</taxon>
        <taxon>Ascomycota</taxon>
        <taxon>Pezizomycotina</taxon>
        <taxon>Sordariomycetes</taxon>
        <taxon>Sordariomycetidae</taxon>
        <taxon>Sordariales</taxon>
        <taxon>Chaetomiaceae</taxon>
        <taxon>Staphylotrichum</taxon>
    </lineage>
</organism>
<dbReference type="GO" id="GO:0003690">
    <property type="term" value="F:double-stranded DNA binding"/>
    <property type="evidence" value="ECO:0007669"/>
    <property type="project" value="TreeGrafter"/>
</dbReference>
<keyword evidence="4" id="KW-1185">Reference proteome</keyword>
<gene>
    <name evidence="3" type="ORF">NEMBOFW57_004174</name>
</gene>
<dbReference type="PANTHER" id="PTHR45660">
    <property type="entry name" value="HISTONE-LYSINE N-METHYLTRANSFERASE SETMAR"/>
    <property type="match status" value="1"/>
</dbReference>
<evidence type="ECO:0000313" key="4">
    <source>
        <dbReference type="Proteomes" id="UP001197093"/>
    </source>
</evidence>
<dbReference type="EMBL" id="JAHCVI010000001">
    <property type="protein sequence ID" value="KAG7294110.1"/>
    <property type="molecule type" value="Genomic_DNA"/>
</dbReference>
<dbReference type="PROSITE" id="PS50280">
    <property type="entry name" value="SET"/>
    <property type="match status" value="1"/>
</dbReference>
<dbReference type="PANTHER" id="PTHR45660:SF13">
    <property type="entry name" value="HISTONE-LYSINE N-METHYLTRANSFERASE SETMAR"/>
    <property type="match status" value="1"/>
</dbReference>
<dbReference type="InterPro" id="IPR051357">
    <property type="entry name" value="H3K9_HMTase_SUVAR3-9"/>
</dbReference>
<accession>A0AAD4F7K9</accession>
<comment type="caution">
    <text evidence="3">The sequence shown here is derived from an EMBL/GenBank/DDBJ whole genome shotgun (WGS) entry which is preliminary data.</text>
</comment>
<feature type="domain" description="SET" evidence="2">
    <location>
        <begin position="172"/>
        <end position="305"/>
    </location>
</feature>
<dbReference type="SMART" id="SM00317">
    <property type="entry name" value="SET"/>
    <property type="match status" value="1"/>
</dbReference>
<evidence type="ECO:0000256" key="1">
    <source>
        <dbReference type="SAM" id="MobiDB-lite"/>
    </source>
</evidence>
<sequence>MASPTRVKRQSAYEGCERFRVYDYTGEKGDYLEGAYPIRDYMMDMARWGLARRSNRLAQQHISSFTPSPTPSPPAKPTRKRTPTPEAPSSPPKRQRRTPSPDAQPVLPNGQTPNYSPDPALPAEALNILRPPTSAQSPEYDCLACGKPANDTTCTLSCYATYRRTVLDPVRTKLQIRQTAPGTKLSAGIGLGVFVRPGHTIRAGTFLGEYLGEILPADAHEGNTSAYAFTMAGDDGDGGGRGGGGGGGPELLVDAETHGNWTRFVNSSCRPNVEALPEQVGKVRVVVFRALRTIKAGEQLFIFYGQGYFENRGMLCCCGEQPVAHTVADDAVGNGGRARRGKKRGRG</sequence>
<proteinExistence type="predicted"/>
<dbReference type="AlphaFoldDB" id="A0AAD4F7K9"/>
<dbReference type="Proteomes" id="UP001197093">
    <property type="component" value="Unassembled WGS sequence"/>
</dbReference>